<protein>
    <submittedName>
        <fullName evidence="2">DUF3489 domain-containing protein</fullName>
    </submittedName>
</protein>
<evidence type="ECO:0000313" key="2">
    <source>
        <dbReference type="EMBL" id="MEJ8571622.1"/>
    </source>
</evidence>
<dbReference type="EMBL" id="JAZHOF010000003">
    <property type="protein sequence ID" value="MEJ8571622.1"/>
    <property type="molecule type" value="Genomic_DNA"/>
</dbReference>
<dbReference type="RefSeq" id="WP_340329319.1">
    <property type="nucleotide sequence ID" value="NZ_JAZHOF010000003.1"/>
</dbReference>
<reference evidence="2 3" key="1">
    <citation type="submission" date="2024-02" db="EMBL/GenBank/DDBJ databases">
        <title>Genome analysis and characterization of Microbaculum marinisediminis sp. nov., isolated from marine sediment.</title>
        <authorList>
            <person name="Du Z.-J."/>
            <person name="Ye Y.-Q."/>
            <person name="Zhang Z.-R."/>
            <person name="Yuan S.-M."/>
            <person name="Zhang X.-Y."/>
        </authorList>
    </citation>
    <scope>NUCLEOTIDE SEQUENCE [LARGE SCALE GENOMIC DNA]</scope>
    <source>
        <strain evidence="2 3">SDUM1044001</strain>
    </source>
</reference>
<dbReference type="AlphaFoldDB" id="A0AAW9RHF7"/>
<organism evidence="2 3">
    <name type="scientific">Microbaculum marinum</name>
    <dbReference type="NCBI Taxonomy" id="1764581"/>
    <lineage>
        <taxon>Bacteria</taxon>
        <taxon>Pseudomonadati</taxon>
        <taxon>Pseudomonadota</taxon>
        <taxon>Alphaproteobacteria</taxon>
        <taxon>Hyphomicrobiales</taxon>
        <taxon>Tepidamorphaceae</taxon>
        <taxon>Microbaculum</taxon>
    </lineage>
</organism>
<proteinExistence type="predicted"/>
<feature type="region of interest" description="Disordered" evidence="1">
    <location>
        <begin position="92"/>
        <end position="146"/>
    </location>
</feature>
<accession>A0AAW9RHF7</accession>
<keyword evidence="3" id="KW-1185">Reference proteome</keyword>
<dbReference type="Pfam" id="PF11994">
    <property type="entry name" value="DUF3489"/>
    <property type="match status" value="1"/>
</dbReference>
<dbReference type="Proteomes" id="UP001378188">
    <property type="component" value="Unassembled WGS sequence"/>
</dbReference>
<evidence type="ECO:0000313" key="3">
    <source>
        <dbReference type="Proteomes" id="UP001378188"/>
    </source>
</evidence>
<dbReference type="InterPro" id="IPR021880">
    <property type="entry name" value="DUF3489"/>
</dbReference>
<gene>
    <name evidence="2" type="ORF">V3328_09075</name>
</gene>
<name>A0AAW9RHF7_9HYPH</name>
<sequence>MATKTKSKPLSETQLVLLTGAAGRTDGTVLPPPTSLKARGAALKRVVAALLKSGLISERRAKRDDEVWRSDDNDTRLTLEITQAGLSAIGLEKREDDVAPAGNAGLENSKTSPAKKRGDSSRKIDRSPSKSRRSTNAAQQERPATKTATITALLQSTGGATIDDLMEATGWQAHSVRGFLSGTIRKKLGHTVISERQDGVRRYRIPA</sequence>
<comment type="caution">
    <text evidence="2">The sequence shown here is derived from an EMBL/GenBank/DDBJ whole genome shotgun (WGS) entry which is preliminary data.</text>
</comment>
<evidence type="ECO:0000256" key="1">
    <source>
        <dbReference type="SAM" id="MobiDB-lite"/>
    </source>
</evidence>
<feature type="compositionally biased region" description="Basic and acidic residues" evidence="1">
    <location>
        <begin position="116"/>
        <end position="128"/>
    </location>
</feature>